<sequence length="358" mass="40458">MSALGRIQALSGVVVGASVFLIPSVRKRILSMLGGYISWKTVAILLAILNFKNLPFVWHLRIFTTMYYQIFIQRTKITPQMLFNPVITTTRSPLAECDYNGHKSNSTYFSDLDEARTGLVSAILRRGIRNSGKQLEMPIDQYREAVGKPDLKEIPKGMFKMALGAVSCHFRREVQPYQKVEIWTRLLAWDRKWLYWVSHIVEAGTVKPASYSLQPWKKGRGQKEETAQETQERIAKAKKAVLAVSVAKYVVKKGRLTIPPELVLQNSEMLPPKPRSAPPAANIAVYSKASELSPPVAIDSTDESLFPSTNEEWTWERVEAERLKGLKFAEHFAALDALLDTFDGEGPVMGKWRDIYSI</sequence>
<evidence type="ECO:0000313" key="4">
    <source>
        <dbReference type="Proteomes" id="UP000799772"/>
    </source>
</evidence>
<keyword evidence="4" id="KW-1185">Reference proteome</keyword>
<dbReference type="Gene3D" id="3.10.129.10">
    <property type="entry name" value="Hotdog Thioesterase"/>
    <property type="match status" value="1"/>
</dbReference>
<dbReference type="Pfam" id="PF13279">
    <property type="entry name" value="4HBT_2"/>
    <property type="match status" value="1"/>
</dbReference>
<protein>
    <recommendedName>
        <fullName evidence="5">Thioesterase atnL</fullName>
    </recommendedName>
</protein>
<dbReference type="CDD" id="cd00586">
    <property type="entry name" value="4HBT"/>
    <property type="match status" value="1"/>
</dbReference>
<comment type="caution">
    <text evidence="3">The sequence shown here is derived from an EMBL/GenBank/DDBJ whole genome shotgun (WGS) entry which is preliminary data.</text>
</comment>
<gene>
    <name evidence="3" type="ORF">NA57DRAFT_49257</name>
</gene>
<dbReference type="PANTHER" id="PTHR12475:SF4">
    <property type="entry name" value="PROTEIN THEM6"/>
    <property type="match status" value="1"/>
</dbReference>
<keyword evidence="2" id="KW-0812">Transmembrane</keyword>
<dbReference type="PANTHER" id="PTHR12475">
    <property type="match status" value="1"/>
</dbReference>
<dbReference type="AlphaFoldDB" id="A0A9P4M335"/>
<feature type="transmembrane region" description="Helical" evidence="2">
    <location>
        <begin position="6"/>
        <end position="22"/>
    </location>
</feature>
<dbReference type="SUPFAM" id="SSF54637">
    <property type="entry name" value="Thioesterase/thiol ester dehydrase-isomerase"/>
    <property type="match status" value="1"/>
</dbReference>
<accession>A0A9P4M335</accession>
<name>A0A9P4M335_9PEZI</name>
<comment type="similarity">
    <text evidence="1">Belongs to the lcsJ thioesterase family.</text>
</comment>
<feature type="transmembrane region" description="Helical" evidence="2">
    <location>
        <begin position="29"/>
        <end position="49"/>
    </location>
</feature>
<dbReference type="OrthoDB" id="265761at2759"/>
<dbReference type="InterPro" id="IPR029069">
    <property type="entry name" value="HotDog_dom_sf"/>
</dbReference>
<keyword evidence="2" id="KW-0472">Membrane</keyword>
<evidence type="ECO:0000256" key="1">
    <source>
        <dbReference type="ARBA" id="ARBA00038476"/>
    </source>
</evidence>
<dbReference type="Proteomes" id="UP000799772">
    <property type="component" value="Unassembled WGS sequence"/>
</dbReference>
<dbReference type="InterPro" id="IPR051490">
    <property type="entry name" value="THEM6_lcsJ_thioesterase"/>
</dbReference>
<evidence type="ECO:0000256" key="2">
    <source>
        <dbReference type="SAM" id="Phobius"/>
    </source>
</evidence>
<dbReference type="EMBL" id="ML978141">
    <property type="protein sequence ID" value="KAF2092892.1"/>
    <property type="molecule type" value="Genomic_DNA"/>
</dbReference>
<keyword evidence="2" id="KW-1133">Transmembrane helix</keyword>
<proteinExistence type="inferred from homology"/>
<reference evidence="3" key="1">
    <citation type="journal article" date="2020" name="Stud. Mycol.">
        <title>101 Dothideomycetes genomes: a test case for predicting lifestyles and emergence of pathogens.</title>
        <authorList>
            <person name="Haridas S."/>
            <person name="Albert R."/>
            <person name="Binder M."/>
            <person name="Bloem J."/>
            <person name="Labutti K."/>
            <person name="Salamov A."/>
            <person name="Andreopoulos B."/>
            <person name="Baker S."/>
            <person name="Barry K."/>
            <person name="Bills G."/>
            <person name="Bluhm B."/>
            <person name="Cannon C."/>
            <person name="Castanera R."/>
            <person name="Culley D."/>
            <person name="Daum C."/>
            <person name="Ezra D."/>
            <person name="Gonzalez J."/>
            <person name="Henrissat B."/>
            <person name="Kuo A."/>
            <person name="Liang C."/>
            <person name="Lipzen A."/>
            <person name="Lutzoni F."/>
            <person name="Magnuson J."/>
            <person name="Mondo S."/>
            <person name="Nolan M."/>
            <person name="Ohm R."/>
            <person name="Pangilinan J."/>
            <person name="Park H.-J."/>
            <person name="Ramirez L."/>
            <person name="Alfaro M."/>
            <person name="Sun H."/>
            <person name="Tritt A."/>
            <person name="Yoshinaga Y."/>
            <person name="Zwiers L.-H."/>
            <person name="Turgeon B."/>
            <person name="Goodwin S."/>
            <person name="Spatafora J."/>
            <person name="Crous P."/>
            <person name="Grigoriev I."/>
        </authorList>
    </citation>
    <scope>NUCLEOTIDE SEQUENCE</scope>
    <source>
        <strain evidence="3">CBS 133067</strain>
    </source>
</reference>
<evidence type="ECO:0008006" key="5">
    <source>
        <dbReference type="Google" id="ProtNLM"/>
    </source>
</evidence>
<organism evidence="3 4">
    <name type="scientific">Rhizodiscina lignyota</name>
    <dbReference type="NCBI Taxonomy" id="1504668"/>
    <lineage>
        <taxon>Eukaryota</taxon>
        <taxon>Fungi</taxon>
        <taxon>Dikarya</taxon>
        <taxon>Ascomycota</taxon>
        <taxon>Pezizomycotina</taxon>
        <taxon>Dothideomycetes</taxon>
        <taxon>Pleosporomycetidae</taxon>
        <taxon>Aulographales</taxon>
        <taxon>Rhizodiscinaceae</taxon>
        <taxon>Rhizodiscina</taxon>
    </lineage>
</organism>
<evidence type="ECO:0000313" key="3">
    <source>
        <dbReference type="EMBL" id="KAF2092892.1"/>
    </source>
</evidence>